<feature type="transmembrane region" description="Helical" evidence="1">
    <location>
        <begin position="6"/>
        <end position="23"/>
    </location>
</feature>
<reference evidence="3 4" key="1">
    <citation type="submission" date="2017-03" db="EMBL/GenBank/DDBJ databases">
        <authorList>
            <person name="Afonso C.L."/>
            <person name="Miller P.J."/>
            <person name="Scott M.A."/>
            <person name="Spackman E."/>
            <person name="Goraichik I."/>
            <person name="Dimitrov K.M."/>
            <person name="Suarez D.L."/>
            <person name="Swayne D.E."/>
        </authorList>
    </citation>
    <scope>NUCLEOTIDE SEQUENCE [LARGE SCALE GENOMIC DNA]</scope>
    <source>
        <strain evidence="3">Genome sequencing of Nitrospira japonica strain NJ11</strain>
    </source>
</reference>
<keyword evidence="1" id="KW-0812">Transmembrane</keyword>
<dbReference type="RefSeq" id="WP_080885706.1">
    <property type="nucleotide sequence ID" value="NZ_LT828648.1"/>
</dbReference>
<name>A0A1W1I2S2_9BACT</name>
<dbReference type="OrthoDB" id="9789782at2"/>
<sequence>MARRSKLWAYLGAGIVLIVIFSIEQMMLLRQWQDNIVSQQQRSAIREEVLILRRWTSDIDNGFRGYVLVRQPYFLAPMVMAEEEIPMALERLTRLTGSTPALQGSVQVLKRRLDELITTKRKLATKIANGESEEVLAYVRAGEGLALAKTISAVFDDFETKIARQFPEADLTPLERQKKTLWQLVAAQAGAVFVGVLVMELLLAAFAAPQRSET</sequence>
<evidence type="ECO:0000259" key="2">
    <source>
        <dbReference type="Pfam" id="PF05227"/>
    </source>
</evidence>
<keyword evidence="4" id="KW-1185">Reference proteome</keyword>
<keyword evidence="1" id="KW-1133">Transmembrane helix</keyword>
<dbReference type="EMBL" id="LT828648">
    <property type="protein sequence ID" value="SLM47123.1"/>
    <property type="molecule type" value="Genomic_DNA"/>
</dbReference>
<feature type="transmembrane region" description="Helical" evidence="1">
    <location>
        <begin position="184"/>
        <end position="208"/>
    </location>
</feature>
<dbReference type="InterPro" id="IPR007891">
    <property type="entry name" value="CHASE3"/>
</dbReference>
<gene>
    <name evidence="3" type="ORF">NSJP_0951</name>
</gene>
<organism evidence="3 4">
    <name type="scientific">Nitrospira japonica</name>
    <dbReference type="NCBI Taxonomy" id="1325564"/>
    <lineage>
        <taxon>Bacteria</taxon>
        <taxon>Pseudomonadati</taxon>
        <taxon>Nitrospirota</taxon>
        <taxon>Nitrospiria</taxon>
        <taxon>Nitrospirales</taxon>
        <taxon>Nitrospiraceae</taxon>
        <taxon>Nitrospira</taxon>
    </lineage>
</organism>
<dbReference type="Pfam" id="PF05227">
    <property type="entry name" value="CHASE3"/>
    <property type="match status" value="1"/>
</dbReference>
<dbReference type="Proteomes" id="UP000192042">
    <property type="component" value="Chromosome I"/>
</dbReference>
<protein>
    <recommendedName>
        <fullName evidence="2">CHASE3 domain-containing protein</fullName>
    </recommendedName>
</protein>
<dbReference type="KEGG" id="nja:NSJP_0951"/>
<evidence type="ECO:0000313" key="3">
    <source>
        <dbReference type="EMBL" id="SLM47123.1"/>
    </source>
</evidence>
<keyword evidence="1" id="KW-0472">Membrane</keyword>
<evidence type="ECO:0000256" key="1">
    <source>
        <dbReference type="SAM" id="Phobius"/>
    </source>
</evidence>
<feature type="domain" description="CHASE3" evidence="2">
    <location>
        <begin position="46"/>
        <end position="166"/>
    </location>
</feature>
<proteinExistence type="predicted"/>
<evidence type="ECO:0000313" key="4">
    <source>
        <dbReference type="Proteomes" id="UP000192042"/>
    </source>
</evidence>
<dbReference type="AlphaFoldDB" id="A0A1W1I2S2"/>
<dbReference type="STRING" id="1325564.NSJP_0951"/>
<accession>A0A1W1I2S2</accession>